<organism evidence="11 12">
    <name type="scientific">Agrilus planipennis</name>
    <name type="common">Emerald ash borer</name>
    <name type="synonym">Agrilus marcopoli</name>
    <dbReference type="NCBI Taxonomy" id="224129"/>
    <lineage>
        <taxon>Eukaryota</taxon>
        <taxon>Metazoa</taxon>
        <taxon>Ecdysozoa</taxon>
        <taxon>Arthropoda</taxon>
        <taxon>Hexapoda</taxon>
        <taxon>Insecta</taxon>
        <taxon>Pterygota</taxon>
        <taxon>Neoptera</taxon>
        <taxon>Endopterygota</taxon>
        <taxon>Coleoptera</taxon>
        <taxon>Polyphaga</taxon>
        <taxon>Elateriformia</taxon>
        <taxon>Buprestoidea</taxon>
        <taxon>Buprestidae</taxon>
        <taxon>Agrilinae</taxon>
        <taxon>Agrilus</taxon>
    </lineage>
</organism>
<dbReference type="PANTHER" id="PTHR24042">
    <property type="entry name" value="NEL HOMOLOG"/>
    <property type="match status" value="1"/>
</dbReference>
<dbReference type="InterPro" id="IPR009030">
    <property type="entry name" value="Growth_fac_rcpt_cys_sf"/>
</dbReference>
<feature type="domain" description="EGF-like" evidence="9">
    <location>
        <begin position="433"/>
        <end position="463"/>
    </location>
</feature>
<dbReference type="GO" id="GO:0005615">
    <property type="term" value="C:extracellular space"/>
    <property type="evidence" value="ECO:0007669"/>
    <property type="project" value="TreeGrafter"/>
</dbReference>
<keyword evidence="6" id="KW-0325">Glycoprotein</keyword>
<dbReference type="SUPFAM" id="SSF57603">
    <property type="entry name" value="FnI-like domain"/>
    <property type="match status" value="3"/>
</dbReference>
<dbReference type="InterPro" id="IPR013320">
    <property type="entry name" value="ConA-like_dom_sf"/>
</dbReference>
<comment type="caution">
    <text evidence="7">Lacks conserved residue(s) required for the propagation of feature annotation.</text>
</comment>
<keyword evidence="12" id="KW-0418">Kinase</keyword>
<evidence type="ECO:0000256" key="8">
    <source>
        <dbReference type="SAM" id="SignalP"/>
    </source>
</evidence>
<keyword evidence="2 8" id="KW-0732">Signal</keyword>
<feature type="domain" description="EGF-like" evidence="9">
    <location>
        <begin position="346"/>
        <end position="391"/>
    </location>
</feature>
<dbReference type="GO" id="GO:0008201">
    <property type="term" value="F:heparin binding"/>
    <property type="evidence" value="ECO:0007669"/>
    <property type="project" value="TreeGrafter"/>
</dbReference>
<keyword evidence="11" id="KW-1185">Reference proteome</keyword>
<dbReference type="Pfam" id="PF07645">
    <property type="entry name" value="EGF_CA"/>
    <property type="match status" value="4"/>
</dbReference>
<dbReference type="InParanoid" id="A0A1W4X280"/>
<reference evidence="12" key="1">
    <citation type="submission" date="2025-08" db="UniProtKB">
        <authorList>
            <consortium name="RefSeq"/>
        </authorList>
    </citation>
    <scope>IDENTIFICATION</scope>
    <source>
        <tissue evidence="12">Entire body</tissue>
    </source>
</reference>
<dbReference type="Pfam" id="PF12947">
    <property type="entry name" value="EGF_3"/>
    <property type="match status" value="1"/>
</dbReference>
<dbReference type="Proteomes" id="UP000192223">
    <property type="component" value="Unplaced"/>
</dbReference>
<evidence type="ECO:0000313" key="11">
    <source>
        <dbReference type="Proteomes" id="UP000192223"/>
    </source>
</evidence>
<dbReference type="GeneID" id="108740390"/>
<dbReference type="Gene3D" id="2.60.120.200">
    <property type="match status" value="1"/>
</dbReference>
<dbReference type="PROSITE" id="PS50184">
    <property type="entry name" value="VWFC_2"/>
    <property type="match status" value="2"/>
</dbReference>
<dbReference type="OrthoDB" id="6516201at2759"/>
<dbReference type="InterPro" id="IPR049883">
    <property type="entry name" value="NOTCH1_EGF-like"/>
</dbReference>
<dbReference type="SMART" id="SM00181">
    <property type="entry name" value="EGF"/>
    <property type="match status" value="6"/>
</dbReference>
<keyword evidence="12" id="KW-0808">Transferase</keyword>
<dbReference type="GO" id="GO:0016301">
    <property type="term" value="F:kinase activity"/>
    <property type="evidence" value="ECO:0007669"/>
    <property type="project" value="UniProtKB-KW"/>
</dbReference>
<feature type="signal peptide" evidence="8">
    <location>
        <begin position="1"/>
        <end position="16"/>
    </location>
</feature>
<dbReference type="FunFam" id="2.10.25.10:FF:000038">
    <property type="entry name" value="Fibrillin 2"/>
    <property type="match status" value="2"/>
</dbReference>
<feature type="chain" id="PRO_5010690767" evidence="8">
    <location>
        <begin position="17"/>
        <end position="816"/>
    </location>
</feature>
<dbReference type="PROSITE" id="PS00022">
    <property type="entry name" value="EGF_1"/>
    <property type="match status" value="1"/>
</dbReference>
<dbReference type="Pfam" id="PF13385">
    <property type="entry name" value="Laminin_G_3"/>
    <property type="match status" value="1"/>
</dbReference>
<feature type="domain" description="EGF-like" evidence="9">
    <location>
        <begin position="305"/>
        <end position="345"/>
    </location>
</feature>
<dbReference type="Gene3D" id="6.20.200.20">
    <property type="match status" value="2"/>
</dbReference>
<dbReference type="AlphaFoldDB" id="A0A1W4X280"/>
<dbReference type="InterPro" id="IPR024731">
    <property type="entry name" value="NELL2-like_EGF"/>
</dbReference>
<dbReference type="Pfam" id="PF00093">
    <property type="entry name" value="VWC"/>
    <property type="match status" value="2"/>
</dbReference>
<dbReference type="GO" id="GO:0009653">
    <property type="term" value="P:anatomical structure morphogenesis"/>
    <property type="evidence" value="ECO:0007669"/>
    <property type="project" value="UniProtKB-ARBA"/>
</dbReference>
<dbReference type="PROSITE" id="PS01208">
    <property type="entry name" value="VWFC_1"/>
    <property type="match status" value="1"/>
</dbReference>
<dbReference type="Gene3D" id="2.10.25.10">
    <property type="entry name" value="Laminin"/>
    <property type="match status" value="6"/>
</dbReference>
<dbReference type="KEGG" id="apln:108740390"/>
<evidence type="ECO:0000259" key="10">
    <source>
        <dbReference type="PROSITE" id="PS50184"/>
    </source>
</evidence>
<evidence type="ECO:0000259" key="9">
    <source>
        <dbReference type="PROSITE" id="PS50026"/>
    </source>
</evidence>
<feature type="disulfide bond" evidence="7">
    <location>
        <begin position="453"/>
        <end position="462"/>
    </location>
</feature>
<dbReference type="InterPro" id="IPR018097">
    <property type="entry name" value="EGF_Ca-bd_CS"/>
</dbReference>
<evidence type="ECO:0000256" key="7">
    <source>
        <dbReference type="PROSITE-ProRule" id="PRU00076"/>
    </source>
</evidence>
<dbReference type="InterPro" id="IPR000742">
    <property type="entry name" value="EGF"/>
</dbReference>
<feature type="domain" description="VWFC" evidence="10">
    <location>
        <begin position="605"/>
        <end position="664"/>
    </location>
</feature>
<dbReference type="STRING" id="224129.A0A1W4X280"/>
<dbReference type="PROSITE" id="PS01186">
    <property type="entry name" value="EGF_2"/>
    <property type="match status" value="5"/>
</dbReference>
<dbReference type="SUPFAM" id="SSF57196">
    <property type="entry name" value="EGF/Laminin"/>
    <property type="match status" value="1"/>
</dbReference>
<feature type="domain" description="EGF-like" evidence="9">
    <location>
        <begin position="508"/>
        <end position="545"/>
    </location>
</feature>
<protein>
    <submittedName>
        <fullName evidence="12">Protein kinase C-binding protein NELL1</fullName>
    </submittedName>
</protein>
<dbReference type="SUPFAM" id="SSF57184">
    <property type="entry name" value="Growth factor receptor domain"/>
    <property type="match status" value="1"/>
</dbReference>
<evidence type="ECO:0000256" key="3">
    <source>
        <dbReference type="ARBA" id="ARBA00022737"/>
    </source>
</evidence>
<dbReference type="CDD" id="cd00054">
    <property type="entry name" value="EGF_CA"/>
    <property type="match status" value="5"/>
</dbReference>
<dbReference type="InterPro" id="IPR000152">
    <property type="entry name" value="EGF-type_Asp/Asn_hydroxyl_site"/>
</dbReference>
<dbReference type="GO" id="GO:0048513">
    <property type="term" value="P:animal organ development"/>
    <property type="evidence" value="ECO:0007669"/>
    <property type="project" value="UniProtKB-ARBA"/>
</dbReference>
<dbReference type="FunFam" id="2.10.25.10:FF:000653">
    <property type="entry name" value="Putative Fibrillin-1"/>
    <property type="match status" value="1"/>
</dbReference>
<dbReference type="Gene3D" id="2.10.70.10">
    <property type="entry name" value="Complement Module, domain 1"/>
    <property type="match status" value="1"/>
</dbReference>
<dbReference type="InterPro" id="IPR001881">
    <property type="entry name" value="EGF-like_Ca-bd_dom"/>
</dbReference>
<dbReference type="InterPro" id="IPR048287">
    <property type="entry name" value="TSPN-like_N"/>
</dbReference>
<dbReference type="PANTHER" id="PTHR24042:SF5">
    <property type="entry name" value="EGF-LIKE CALCIUM-BINDING DOMAIN-CONTAINING PROTEIN"/>
    <property type="match status" value="1"/>
</dbReference>
<dbReference type="PROSITE" id="PS01187">
    <property type="entry name" value="EGF_CA"/>
    <property type="match status" value="3"/>
</dbReference>
<dbReference type="InterPro" id="IPR001791">
    <property type="entry name" value="Laminin_G"/>
</dbReference>
<evidence type="ECO:0000313" key="12">
    <source>
        <dbReference type="RefSeq" id="XP_018330194.1"/>
    </source>
</evidence>
<feature type="disulfide bond" evidence="7">
    <location>
        <begin position="435"/>
        <end position="445"/>
    </location>
</feature>
<evidence type="ECO:0000256" key="5">
    <source>
        <dbReference type="ARBA" id="ARBA00023157"/>
    </source>
</evidence>
<evidence type="ECO:0000256" key="6">
    <source>
        <dbReference type="ARBA" id="ARBA00023180"/>
    </source>
</evidence>
<dbReference type="SMART" id="SM00214">
    <property type="entry name" value="VWC"/>
    <property type="match status" value="3"/>
</dbReference>
<feature type="domain" description="EGF-like" evidence="9">
    <location>
        <begin position="465"/>
        <end position="507"/>
    </location>
</feature>
<evidence type="ECO:0000256" key="1">
    <source>
        <dbReference type="ARBA" id="ARBA00022536"/>
    </source>
</evidence>
<dbReference type="PROSITE" id="PS50026">
    <property type="entry name" value="EGF_3"/>
    <property type="match status" value="6"/>
</dbReference>
<keyword evidence="4" id="KW-0106">Calcium</keyword>
<dbReference type="GO" id="GO:0005509">
    <property type="term" value="F:calcium ion binding"/>
    <property type="evidence" value="ECO:0007669"/>
    <property type="project" value="InterPro"/>
</dbReference>
<dbReference type="PROSITE" id="PS00010">
    <property type="entry name" value="ASX_HYDROXYL"/>
    <property type="match status" value="5"/>
</dbReference>
<keyword evidence="3" id="KW-0677">Repeat</keyword>
<dbReference type="SMART" id="SM00210">
    <property type="entry name" value="TSPN"/>
    <property type="match status" value="1"/>
</dbReference>
<dbReference type="SMART" id="SM00282">
    <property type="entry name" value="LamG"/>
    <property type="match status" value="1"/>
</dbReference>
<evidence type="ECO:0000256" key="2">
    <source>
        <dbReference type="ARBA" id="ARBA00022729"/>
    </source>
</evidence>
<dbReference type="CDD" id="cd00110">
    <property type="entry name" value="LamG"/>
    <property type="match status" value="1"/>
</dbReference>
<keyword evidence="5 7" id="KW-1015">Disulfide bond</keyword>
<proteinExistence type="predicted"/>
<dbReference type="InterPro" id="IPR001007">
    <property type="entry name" value="VWF_dom"/>
</dbReference>
<name>A0A1W4X280_AGRPL</name>
<feature type="domain" description="VWFC" evidence="10">
    <location>
        <begin position="242"/>
        <end position="304"/>
    </location>
</feature>
<dbReference type="SMART" id="SM00179">
    <property type="entry name" value="EGF_CA"/>
    <property type="match status" value="5"/>
</dbReference>
<dbReference type="SUPFAM" id="SSF49899">
    <property type="entry name" value="Concanavalin A-like lectins/glucanases"/>
    <property type="match status" value="1"/>
</dbReference>
<accession>A0A1W4X280</accession>
<keyword evidence="1 7" id="KW-0245">EGF-like domain</keyword>
<evidence type="ECO:0000256" key="4">
    <source>
        <dbReference type="ARBA" id="ARBA00022837"/>
    </source>
</evidence>
<dbReference type="RefSeq" id="XP_018330194.1">
    <property type="nucleotide sequence ID" value="XM_018474692.2"/>
</dbReference>
<gene>
    <name evidence="12" type="primary">LOC108740390</name>
</gene>
<feature type="domain" description="EGF-like" evidence="9">
    <location>
        <begin position="392"/>
        <end position="432"/>
    </location>
</feature>
<dbReference type="GO" id="GO:0030154">
    <property type="term" value="P:cell differentiation"/>
    <property type="evidence" value="ECO:0007669"/>
    <property type="project" value="UniProtKB-ARBA"/>
</dbReference>
<dbReference type="InterPro" id="IPR051586">
    <property type="entry name" value="PKC-binding_NELL"/>
</dbReference>
<sequence length="816" mass="90516">MALSLITLLWLTTATGLHPTGGLLASTPSASSPSTATGVAVASLSASSVPPSQSIDLLAKLGLHNSSWEGVSYVDDPVLHRPVYYLQGNYRDLRLPPPAFEEVTDLLRRSPEFTIAAWVRQEKGNTGSIMSVAHGPDRYLELQSSGRRNEVRLHYTSRVDSTVHTETFAYSLADDHWHRVAVSVSGSQAELFVDCYPLYKRLLRPGAPNRNFSAPQQIWVGQRNQHYHFKVRFYIYFLFKTGNCYMQETTYEDGEEVTAQCYKCVCDDGSMTCTSIDPIKSCPELTCSADEQFSVQGHCCKFCPGVDYCAKGHTCHANASCVNLGTTYTCKCFDGFRAVTKDICEDVDECQQEGGSDGHYCQLNTKCVNTLGSYVCECLKGYRRVDAYNCAEINECETSSHECDINANCINTQGSYYCICKNGYSGDGFHCEPVCSQSCLNGGYCKSPEKCACPVGYTGPHCERDLDECLTNEHKCSNTSVCVNRLGWYQCECKPGYETTPSGSSCQDINECERHIHLCHPSAECVNTEGSYMCQCPPEGSPDCKLSCMFENQEIPHGSSVLPKNNSCQRCTCSYGVVTCRDPTCNCSIPGMAQNPCCPQCNPELACRHQELPEVLLMHNEKWSYQCQTCECLFGEIDCWDLACPPLSCDNRVQSPGDCCPHCDDPCFFGNVSVSGKPCTYLDRTYDSGAQFIDPHNPCSSCNCKVPFCAPLVSNVACCVHRMGKFAAALIPTIVLTIIDQWDSTGWFPAQQPWPNILAPLRRTVLRLELITVTILDNYIVTLSRVLRLRSLGISLWKQWVDFTFLQTTEKMSSTN</sequence>